<proteinExistence type="predicted"/>
<evidence type="ECO:0000313" key="2">
    <source>
        <dbReference type="Proteomes" id="UP000464452"/>
    </source>
</evidence>
<dbReference type="Proteomes" id="UP000464452">
    <property type="component" value="Chromosome"/>
</dbReference>
<accession>A0A6P1YAK2</accession>
<reference evidence="1 2" key="1">
    <citation type="submission" date="2020-02" db="EMBL/GenBank/DDBJ databases">
        <title>Thermophilic hydrogen producing bacteria, Caloranaerobacter azorensis.</title>
        <authorList>
            <person name="Baek K."/>
        </authorList>
    </citation>
    <scope>NUCLEOTIDE SEQUENCE [LARGE SCALE GENOMIC DNA]</scope>
    <source>
        <strain evidence="1 2">T3-1</strain>
    </source>
</reference>
<gene>
    <name evidence="1" type="ORF">G3A45_01325</name>
</gene>
<dbReference type="RefSeq" id="WP_163234247.1">
    <property type="nucleotide sequence ID" value="NZ_CP048617.1"/>
</dbReference>
<dbReference type="KEGG" id="cazo:G3A45_01325"/>
<evidence type="ECO:0000313" key="1">
    <source>
        <dbReference type="EMBL" id="QIB26067.1"/>
    </source>
</evidence>
<dbReference type="EMBL" id="CP048617">
    <property type="protein sequence ID" value="QIB26067.1"/>
    <property type="molecule type" value="Genomic_DNA"/>
</dbReference>
<protein>
    <submittedName>
        <fullName evidence="1">Uncharacterized protein</fullName>
    </submittedName>
</protein>
<sequence>MLLNMVQKQIGYVSEEHFRLALDMATDDIKANRIAFGKRTSLEEALEIIIACIKVVQKIEKGSSTEPPTQNNYNRNELLCASITA</sequence>
<name>A0A6P1YAK2_9FIRM</name>
<organism evidence="1 2">
    <name type="scientific">Caloranaerobacter azorensis</name>
    <dbReference type="NCBI Taxonomy" id="116090"/>
    <lineage>
        <taxon>Bacteria</taxon>
        <taxon>Bacillati</taxon>
        <taxon>Bacillota</taxon>
        <taxon>Tissierellia</taxon>
        <taxon>Tissierellales</taxon>
        <taxon>Thermohalobacteraceae</taxon>
        <taxon>Caloranaerobacter</taxon>
    </lineage>
</organism>
<dbReference type="AlphaFoldDB" id="A0A6P1YAK2"/>